<protein>
    <submittedName>
        <fullName evidence="1">Uncharacterized protein</fullName>
    </submittedName>
</protein>
<organism evidence="1 2">
    <name type="scientific">Naganishia adeliensis</name>
    <dbReference type="NCBI Taxonomy" id="92952"/>
    <lineage>
        <taxon>Eukaryota</taxon>
        <taxon>Fungi</taxon>
        <taxon>Dikarya</taxon>
        <taxon>Basidiomycota</taxon>
        <taxon>Agaricomycotina</taxon>
        <taxon>Tremellomycetes</taxon>
        <taxon>Filobasidiales</taxon>
        <taxon>Filobasidiaceae</taxon>
        <taxon>Naganishia</taxon>
    </lineage>
</organism>
<keyword evidence="2" id="KW-1185">Reference proteome</keyword>
<accession>A0ACC2VX72</accession>
<sequence length="284" mass="32175">MKNRARRHPFDNEDISIIKFLNAMERIPRSVALSTARPVALLTAQPPTTTRPSLPPDVLGVCAQFLAADRDFESLVNLNLVLRVVQYVTNPTVKHTIVLQDYPSKKAASISRVLNEVVKRSVRTEGYQHTRFVTSPAERMPAEPRKVNKKIKRMDAFSASAPEITILFRLKEDEKCRTGYLDPNRGCHDNNLIRLGTQYRPFSEESCEFFRDHVATSPPREPCDSRILAEHSLYGTKLVMPARFDDVQHVGKTMSQIGQLFKSSHDRMLGDVAPRRVDRSPIGP</sequence>
<proteinExistence type="predicted"/>
<evidence type="ECO:0000313" key="2">
    <source>
        <dbReference type="Proteomes" id="UP001230649"/>
    </source>
</evidence>
<comment type="caution">
    <text evidence="1">The sequence shown here is derived from an EMBL/GenBank/DDBJ whole genome shotgun (WGS) entry which is preliminary data.</text>
</comment>
<reference evidence="1" key="1">
    <citation type="submission" date="2023-04" db="EMBL/GenBank/DDBJ databases">
        <title>Draft Genome sequencing of Naganishia species isolated from polar environments using Oxford Nanopore Technology.</title>
        <authorList>
            <person name="Leo P."/>
            <person name="Venkateswaran K."/>
        </authorList>
    </citation>
    <scope>NUCLEOTIDE SEQUENCE</scope>
    <source>
        <strain evidence="1">MNA-CCFEE 5262</strain>
    </source>
</reference>
<dbReference type="Proteomes" id="UP001230649">
    <property type="component" value="Unassembled WGS sequence"/>
</dbReference>
<evidence type="ECO:0000313" key="1">
    <source>
        <dbReference type="EMBL" id="KAJ9103589.1"/>
    </source>
</evidence>
<dbReference type="EMBL" id="JASBWS010000058">
    <property type="protein sequence ID" value="KAJ9103589.1"/>
    <property type="molecule type" value="Genomic_DNA"/>
</dbReference>
<gene>
    <name evidence="1" type="ORF">QFC20_004745</name>
</gene>
<name>A0ACC2VX72_9TREE</name>